<feature type="domain" description="ABC transporter" evidence="7">
    <location>
        <begin position="10"/>
        <end position="241"/>
    </location>
</feature>
<comment type="subcellular location">
    <subcellularLocation>
        <location evidence="1">Cell membrane</location>
        <topology evidence="1">Peripheral membrane protein</topology>
    </subcellularLocation>
</comment>
<dbReference type="EMBL" id="JBHUHO010000016">
    <property type="protein sequence ID" value="MFD2115324.1"/>
    <property type="molecule type" value="Genomic_DNA"/>
</dbReference>
<dbReference type="PROSITE" id="PS50893">
    <property type="entry name" value="ABC_TRANSPORTER_2"/>
    <property type="match status" value="1"/>
</dbReference>
<accession>A0ABW4YIS9</accession>
<sequence length="264" mass="29094">MEDTATVPAVSVQQLCKSYSQDGYSQQVLHGVNVEIKEGEIVSLLGQSGCGKSTLLSIIGGFEQGDSGVVRIGGQLVTKPGRHCVMLFQSYGLLPWRSVRSNVELALHGMSLTKQEISDRAAHYISLVGLQDRMTAFPAQLSGGMQQRTALARALVMQPKLLLMDEPFAALDTFTKYALQDELLRIQQQEKVTIILVTHDIDEAITLSHRVLIMQATPGTITATIPIVAPKPFDRGDADFQHYRKRILSLFRLSGTKQVEEFVI</sequence>
<dbReference type="Pfam" id="PF00005">
    <property type="entry name" value="ABC_tran"/>
    <property type="match status" value="1"/>
</dbReference>
<dbReference type="SUPFAM" id="SSF52540">
    <property type="entry name" value="P-loop containing nucleoside triphosphate hydrolases"/>
    <property type="match status" value="1"/>
</dbReference>
<keyword evidence="9" id="KW-1185">Reference proteome</keyword>
<evidence type="ECO:0000256" key="6">
    <source>
        <dbReference type="ARBA" id="ARBA00023136"/>
    </source>
</evidence>
<evidence type="ECO:0000313" key="8">
    <source>
        <dbReference type="EMBL" id="MFD2115324.1"/>
    </source>
</evidence>
<organism evidence="8 9">
    <name type="scientific">Paenibacillus yanchengensis</name>
    <dbReference type="NCBI Taxonomy" id="2035833"/>
    <lineage>
        <taxon>Bacteria</taxon>
        <taxon>Bacillati</taxon>
        <taxon>Bacillota</taxon>
        <taxon>Bacilli</taxon>
        <taxon>Bacillales</taxon>
        <taxon>Paenibacillaceae</taxon>
        <taxon>Paenibacillus</taxon>
    </lineage>
</organism>
<evidence type="ECO:0000313" key="9">
    <source>
        <dbReference type="Proteomes" id="UP001597362"/>
    </source>
</evidence>
<keyword evidence="5 8" id="KW-0067">ATP-binding</keyword>
<gene>
    <name evidence="8" type="ORF">ACFSJH_06200</name>
</gene>
<evidence type="ECO:0000256" key="4">
    <source>
        <dbReference type="ARBA" id="ARBA00022741"/>
    </source>
</evidence>
<keyword evidence="2" id="KW-0813">Transport</keyword>
<reference evidence="9" key="1">
    <citation type="journal article" date="2019" name="Int. J. Syst. Evol. Microbiol.">
        <title>The Global Catalogue of Microorganisms (GCM) 10K type strain sequencing project: providing services to taxonomists for standard genome sequencing and annotation.</title>
        <authorList>
            <consortium name="The Broad Institute Genomics Platform"/>
            <consortium name="The Broad Institute Genome Sequencing Center for Infectious Disease"/>
            <person name="Wu L."/>
            <person name="Ma J."/>
        </authorList>
    </citation>
    <scope>NUCLEOTIDE SEQUENCE [LARGE SCALE GENOMIC DNA]</scope>
    <source>
        <strain evidence="9">GH52</strain>
    </source>
</reference>
<dbReference type="PANTHER" id="PTHR42788:SF7">
    <property type="entry name" value="NITRATE ABC TRANSPORTER ATP-BINDING PROTEIN"/>
    <property type="match status" value="1"/>
</dbReference>
<dbReference type="CDD" id="cd03293">
    <property type="entry name" value="ABC_NrtD_SsuB_transporters"/>
    <property type="match status" value="1"/>
</dbReference>
<dbReference type="SMART" id="SM00382">
    <property type="entry name" value="AAA"/>
    <property type="match status" value="1"/>
</dbReference>
<protein>
    <submittedName>
        <fullName evidence="8">ABC transporter ATP-binding protein</fullName>
    </submittedName>
</protein>
<dbReference type="GO" id="GO:0005524">
    <property type="term" value="F:ATP binding"/>
    <property type="evidence" value="ECO:0007669"/>
    <property type="project" value="UniProtKB-KW"/>
</dbReference>
<comment type="caution">
    <text evidence="8">The sequence shown here is derived from an EMBL/GenBank/DDBJ whole genome shotgun (WGS) entry which is preliminary data.</text>
</comment>
<dbReference type="RefSeq" id="WP_377770370.1">
    <property type="nucleotide sequence ID" value="NZ_JBHUHO010000016.1"/>
</dbReference>
<proteinExistence type="predicted"/>
<dbReference type="PANTHER" id="PTHR42788">
    <property type="entry name" value="TAURINE IMPORT ATP-BINDING PROTEIN-RELATED"/>
    <property type="match status" value="1"/>
</dbReference>
<dbReference type="InterPro" id="IPR003593">
    <property type="entry name" value="AAA+_ATPase"/>
</dbReference>
<keyword evidence="6" id="KW-0472">Membrane</keyword>
<keyword evidence="4" id="KW-0547">Nucleotide-binding</keyword>
<evidence type="ECO:0000256" key="3">
    <source>
        <dbReference type="ARBA" id="ARBA00022475"/>
    </source>
</evidence>
<evidence type="ECO:0000259" key="7">
    <source>
        <dbReference type="PROSITE" id="PS50893"/>
    </source>
</evidence>
<evidence type="ECO:0000256" key="1">
    <source>
        <dbReference type="ARBA" id="ARBA00004202"/>
    </source>
</evidence>
<evidence type="ECO:0000256" key="5">
    <source>
        <dbReference type="ARBA" id="ARBA00022840"/>
    </source>
</evidence>
<dbReference type="InterPro" id="IPR027417">
    <property type="entry name" value="P-loop_NTPase"/>
</dbReference>
<keyword evidence="3" id="KW-1003">Cell membrane</keyword>
<dbReference type="Gene3D" id="3.40.50.300">
    <property type="entry name" value="P-loop containing nucleotide triphosphate hydrolases"/>
    <property type="match status" value="1"/>
</dbReference>
<dbReference type="InterPro" id="IPR003439">
    <property type="entry name" value="ABC_transporter-like_ATP-bd"/>
</dbReference>
<name>A0ABW4YIS9_9BACL</name>
<dbReference type="Proteomes" id="UP001597362">
    <property type="component" value="Unassembled WGS sequence"/>
</dbReference>
<evidence type="ECO:0000256" key="2">
    <source>
        <dbReference type="ARBA" id="ARBA00022448"/>
    </source>
</evidence>
<dbReference type="InterPro" id="IPR050166">
    <property type="entry name" value="ABC_transporter_ATP-bind"/>
</dbReference>